<dbReference type="Proteomes" id="UP001652625">
    <property type="component" value="Chromosome 03"/>
</dbReference>
<dbReference type="PANTHER" id="PTHR33053:SF9">
    <property type="entry name" value="AGAP000105-PA"/>
    <property type="match status" value="1"/>
</dbReference>
<gene>
    <name evidence="2" type="primary">LOC136078300</name>
</gene>
<reference evidence="2" key="1">
    <citation type="submission" date="2025-08" db="UniProtKB">
        <authorList>
            <consortium name="RefSeq"/>
        </authorList>
    </citation>
    <scope>IDENTIFICATION</scope>
</reference>
<protein>
    <submittedName>
        <fullName evidence="2">Uncharacterized protein LOC136078300</fullName>
    </submittedName>
</protein>
<evidence type="ECO:0000313" key="2">
    <source>
        <dbReference type="RefSeq" id="XP_065649857.1"/>
    </source>
</evidence>
<keyword evidence="1" id="KW-1185">Reference proteome</keyword>
<dbReference type="GeneID" id="136078300"/>
<proteinExistence type="predicted"/>
<dbReference type="PANTHER" id="PTHR33053">
    <property type="entry name" value="PROTEIN, PUTATIVE-RELATED"/>
    <property type="match status" value="1"/>
</dbReference>
<accession>A0ABM4BLB8</accession>
<name>A0ABM4BLB8_HYDVU</name>
<dbReference type="RefSeq" id="XP_065649857.1">
    <property type="nucleotide sequence ID" value="XM_065793785.1"/>
</dbReference>
<organism evidence="1 2">
    <name type="scientific">Hydra vulgaris</name>
    <name type="common">Hydra</name>
    <name type="synonym">Hydra attenuata</name>
    <dbReference type="NCBI Taxonomy" id="6087"/>
    <lineage>
        <taxon>Eukaryota</taxon>
        <taxon>Metazoa</taxon>
        <taxon>Cnidaria</taxon>
        <taxon>Hydrozoa</taxon>
        <taxon>Hydroidolina</taxon>
        <taxon>Anthoathecata</taxon>
        <taxon>Aplanulata</taxon>
        <taxon>Hydridae</taxon>
        <taxon>Hydra</taxon>
    </lineage>
</organism>
<evidence type="ECO:0000313" key="1">
    <source>
        <dbReference type="Proteomes" id="UP001652625"/>
    </source>
</evidence>
<sequence>MSTVLLIKHLQIESREEVVVTYFETDCITRRSGKSKEILLVENLRIVSREDVVVINLKRIASREEVDKYCYNISIKIEIVMKKSISSTRSAKSHYIKRVVKQHLSEIHSASNADNRNELLNCDFEKAKNFSDESINHNMLSQNSYNNCLVEDTLKSLNVEFGDISHFDENQSSNLTIKADDDCNVTDDEQGYYPSCSSDNEEAEDEVTLKELLVCWSVKHNVTHSALSDLLKILSKQHPDLPKDSRTLLKTKSSSDIIIMQDMYGQKAEFVYFGLKHQLTNLLVFNGIKSCKVNLLFSIDGLPLYKSSGKQFWPILCSVTLGDNIYKPFVVSIFCGNSKPKSSAIFLASFVTEFNVLKEQGLFIGENHFTVHAKGFVCDAPARAFVKCIKGHNGFYGCERCIQKGTRVDNRTVFPDINALKRTDASFALFQQVQHHKPDAVSPLLELNIGHISQFPLEYMHLVCLGATRRLLLHWIRGKRAVKISTLIADIISNGLKNFAANVTVEFARKPRSLKDIDRWKATEFRLFLCYLGPLVLRSHLTNNLYQHFMLLHVAISILANPNMCWTHVDYAEKLLNIFVMQMPELYGSSSITYTMHSLCHICDDVRQYGSLDEYSAFPFENALGIMKRLLRSGHMPLQQLCRRLSERVDSNTYISRNMNLIASLKRIHSNGPTLGYYGKQYLKVEYAGFSYFSANSNNCALLDNGKVVLIENVIDADDVMIITRVFGLKENFYTYPCESSLLNVFRVSQLSDQFFAFPITSILKKCLLLPRENYFVSFALLHWGH</sequence>